<comment type="caution">
    <text evidence="2">The sequence shown here is derived from an EMBL/GenBank/DDBJ whole genome shotgun (WGS) entry which is preliminary data.</text>
</comment>
<reference evidence="3" key="1">
    <citation type="journal article" date="2019" name="Int. J. Syst. Evol. Microbiol.">
        <title>The Global Catalogue of Microorganisms (GCM) 10K type strain sequencing project: providing services to taxonomists for standard genome sequencing and annotation.</title>
        <authorList>
            <consortium name="The Broad Institute Genomics Platform"/>
            <consortium name="The Broad Institute Genome Sequencing Center for Infectious Disease"/>
            <person name="Wu L."/>
            <person name="Ma J."/>
        </authorList>
    </citation>
    <scope>NUCLEOTIDE SEQUENCE [LARGE SCALE GENOMIC DNA]</scope>
    <source>
        <strain evidence="3">KCTC 23917</strain>
    </source>
</reference>
<name>A0ABQ2XXQ4_9BURK</name>
<dbReference type="InterPro" id="IPR011083">
    <property type="entry name" value="Phage_tail_collar_dom"/>
</dbReference>
<dbReference type="EMBL" id="BMYU01000002">
    <property type="protein sequence ID" value="GGX36112.1"/>
    <property type="molecule type" value="Genomic_DNA"/>
</dbReference>
<sequence length="179" mass="18561">MEAYLGQIRIFAGDFAPSGWSLCDGSTLNISGNEALFALIGTTYGGNGSTNFKLPDLRGRLPLHFGKGPSTSTPTTYTIGQTVGVESVTITEANLPAHTHTVNATQTTANQTSPMGNPLLGTTASAFYELSTSSGFATVAFNNAALQPAPGGGTSHDNNMPALVLNYIICTVGLYPDLQ</sequence>
<dbReference type="Proteomes" id="UP000653343">
    <property type="component" value="Unassembled WGS sequence"/>
</dbReference>
<gene>
    <name evidence="2" type="ORF">GCM10010946_12140</name>
</gene>
<accession>A0ABQ2XXQ4</accession>
<evidence type="ECO:0000313" key="3">
    <source>
        <dbReference type="Proteomes" id="UP000653343"/>
    </source>
</evidence>
<dbReference type="RefSeq" id="WP_189356152.1">
    <property type="nucleotide sequence ID" value="NZ_BMYU01000002.1"/>
</dbReference>
<dbReference type="Pfam" id="PF07484">
    <property type="entry name" value="Collar"/>
    <property type="match status" value="1"/>
</dbReference>
<dbReference type="InterPro" id="IPR037053">
    <property type="entry name" value="Phage_tail_collar_dom_sf"/>
</dbReference>
<proteinExistence type="predicted"/>
<keyword evidence="3" id="KW-1185">Reference proteome</keyword>
<dbReference type="Gene3D" id="3.90.1340.10">
    <property type="entry name" value="Phage tail collar domain"/>
    <property type="match status" value="1"/>
</dbReference>
<evidence type="ECO:0000259" key="1">
    <source>
        <dbReference type="Pfam" id="PF07484"/>
    </source>
</evidence>
<organism evidence="2 3">
    <name type="scientific">Undibacterium squillarum</name>
    <dbReference type="NCBI Taxonomy" id="1131567"/>
    <lineage>
        <taxon>Bacteria</taxon>
        <taxon>Pseudomonadati</taxon>
        <taxon>Pseudomonadota</taxon>
        <taxon>Betaproteobacteria</taxon>
        <taxon>Burkholderiales</taxon>
        <taxon>Oxalobacteraceae</taxon>
        <taxon>Undibacterium</taxon>
    </lineage>
</organism>
<feature type="domain" description="Phage tail collar" evidence="1">
    <location>
        <begin position="6"/>
        <end position="62"/>
    </location>
</feature>
<evidence type="ECO:0000313" key="2">
    <source>
        <dbReference type="EMBL" id="GGX36112.1"/>
    </source>
</evidence>
<protein>
    <submittedName>
        <fullName evidence="2">Microcystin dependent protein</fullName>
    </submittedName>
</protein>
<dbReference type="SUPFAM" id="SSF88874">
    <property type="entry name" value="Receptor-binding domain of short tail fibre protein gp12"/>
    <property type="match status" value="1"/>
</dbReference>